<evidence type="ECO:0000313" key="1">
    <source>
        <dbReference type="EMBL" id="MPC49538.1"/>
    </source>
</evidence>
<comment type="caution">
    <text evidence="1">The sequence shown here is derived from an EMBL/GenBank/DDBJ whole genome shotgun (WGS) entry which is preliminary data.</text>
</comment>
<sequence>MGLSVLRTSSIGELDIHDGRGFVRLSDVPLLCGGQRSKAQERSGGRCYWILSVLWEEPNQCGLRKLRTASTVGRTKPTWPANTPHCLYCRENQTSVACEYSALPLL</sequence>
<dbReference type="AlphaFoldDB" id="A0A5B7FXB0"/>
<dbReference type="Proteomes" id="UP000324222">
    <property type="component" value="Unassembled WGS sequence"/>
</dbReference>
<keyword evidence="2" id="KW-1185">Reference proteome</keyword>
<reference evidence="1 2" key="1">
    <citation type="submission" date="2019-05" db="EMBL/GenBank/DDBJ databases">
        <title>Another draft genome of Portunus trituberculatus and its Hox gene families provides insights of decapod evolution.</title>
        <authorList>
            <person name="Jeong J.-H."/>
            <person name="Song I."/>
            <person name="Kim S."/>
            <person name="Choi T."/>
            <person name="Kim D."/>
            <person name="Ryu S."/>
            <person name="Kim W."/>
        </authorList>
    </citation>
    <scope>NUCLEOTIDE SEQUENCE [LARGE SCALE GENOMIC DNA]</scope>
    <source>
        <tissue evidence="1">Muscle</tissue>
    </source>
</reference>
<evidence type="ECO:0000313" key="2">
    <source>
        <dbReference type="Proteomes" id="UP000324222"/>
    </source>
</evidence>
<gene>
    <name evidence="1" type="ORF">E2C01_043343</name>
</gene>
<protein>
    <submittedName>
        <fullName evidence="1">Uncharacterized protein</fullName>
    </submittedName>
</protein>
<accession>A0A5B7FXB0</accession>
<dbReference type="EMBL" id="VSRR010008935">
    <property type="protein sequence ID" value="MPC49538.1"/>
    <property type="molecule type" value="Genomic_DNA"/>
</dbReference>
<organism evidence="1 2">
    <name type="scientific">Portunus trituberculatus</name>
    <name type="common">Swimming crab</name>
    <name type="synonym">Neptunus trituberculatus</name>
    <dbReference type="NCBI Taxonomy" id="210409"/>
    <lineage>
        <taxon>Eukaryota</taxon>
        <taxon>Metazoa</taxon>
        <taxon>Ecdysozoa</taxon>
        <taxon>Arthropoda</taxon>
        <taxon>Crustacea</taxon>
        <taxon>Multicrustacea</taxon>
        <taxon>Malacostraca</taxon>
        <taxon>Eumalacostraca</taxon>
        <taxon>Eucarida</taxon>
        <taxon>Decapoda</taxon>
        <taxon>Pleocyemata</taxon>
        <taxon>Brachyura</taxon>
        <taxon>Eubrachyura</taxon>
        <taxon>Portunoidea</taxon>
        <taxon>Portunidae</taxon>
        <taxon>Portuninae</taxon>
        <taxon>Portunus</taxon>
    </lineage>
</organism>
<name>A0A5B7FXB0_PORTR</name>
<proteinExistence type="predicted"/>